<evidence type="ECO:0000313" key="5">
    <source>
        <dbReference type="Proteomes" id="UP001231189"/>
    </source>
</evidence>
<dbReference type="GO" id="GO:0008270">
    <property type="term" value="F:zinc ion binding"/>
    <property type="evidence" value="ECO:0007669"/>
    <property type="project" value="UniProtKB-KW"/>
</dbReference>
<feature type="compositionally biased region" description="Polar residues" evidence="2">
    <location>
        <begin position="568"/>
        <end position="586"/>
    </location>
</feature>
<dbReference type="PANTHER" id="PTHR34482:SF36">
    <property type="entry name" value="RETROTRANSPOSON GAG DOMAIN-CONTAINING PROTEIN"/>
    <property type="match status" value="1"/>
</dbReference>
<protein>
    <recommendedName>
        <fullName evidence="3">CCHC-type domain-containing protein</fullName>
    </recommendedName>
</protein>
<feature type="region of interest" description="Disordered" evidence="2">
    <location>
        <begin position="368"/>
        <end position="391"/>
    </location>
</feature>
<sequence>MAWPCRPCHHHGAPPSLLPPLKLGHHVSERHHTSLDLPSHATVEEEVDSRRTTRAQDGQYMPMTSRGYAQGRPRTRTGHAQHGHLAPALDPLSTRGASPGQHNPAGHARVTCLYLPSPERTIPPAAAAPVHAFARPSYASPYRAINAPRTAVTSPTSCAPSSLLRRPGTTTSPLTSPAPHGHSPLYKYRAPLSHPSTPAASPLFPRPPRPFLLLDSSPELPNLAAGARQYLISPASIQATSSDAVGTSALAVDDNLASRQRRSSPEPQLAADPLPRRSSTSLLPDDDDDVRPSDHHLIQPLTITGTVSVRMEYQWEFHQLGHGSNLRFEKDLKQLVEYLGHPYPEFFGIPLNNHSGEPPRWDVSTDLRRKLGAPNNNGHGNHDHPGSKLKNFQNTNPPIFSKTEEPLDADDWLQTMENNLEVAQVEATEKVLFATHYLSGPARAWWTSARAMNAGQMMTWEDFKLKFSKYHVPQGLIKMMRDEFRELKQGRMSVVEYRDRFLTLSRYAPDETDTNEKRKERFLNGLHDEMQTVLVNISFADLEALVDSAIQMEGKLHQANENRKRRMMNQSGPHHTQKYRNNSSGGFTPRHNKPPAQSYRPNYTSNNGGPPKPGGNNNNSHHNNNNPNSKNGTNNNTNTGSRTGSNAIPVTLKDKSTVNCYECGVVGHYSNECPKKLAKIAGNTVAPAQNQRRFAARKNQNNNGRYYNMTATEAQEAPQAMPSMSSC</sequence>
<dbReference type="SUPFAM" id="SSF57756">
    <property type="entry name" value="Retrovirus zinc finger-like domains"/>
    <property type="match status" value="1"/>
</dbReference>
<dbReference type="Pfam" id="PF00098">
    <property type="entry name" value="zf-CCHC"/>
    <property type="match status" value="1"/>
</dbReference>
<name>A0AAD8T3H4_LOLMU</name>
<dbReference type="InterPro" id="IPR005162">
    <property type="entry name" value="Retrotrans_gag_dom"/>
</dbReference>
<dbReference type="Gene3D" id="4.10.60.10">
    <property type="entry name" value="Zinc finger, CCHC-type"/>
    <property type="match status" value="1"/>
</dbReference>
<feature type="region of interest" description="Disordered" evidence="2">
    <location>
        <begin position="256"/>
        <end position="297"/>
    </location>
</feature>
<dbReference type="Proteomes" id="UP001231189">
    <property type="component" value="Unassembled WGS sequence"/>
</dbReference>
<feature type="region of interest" description="Disordered" evidence="2">
    <location>
        <begin position="150"/>
        <end position="204"/>
    </location>
</feature>
<dbReference type="InterPro" id="IPR036875">
    <property type="entry name" value="Znf_CCHC_sf"/>
</dbReference>
<keyword evidence="1" id="KW-0479">Metal-binding</keyword>
<dbReference type="GO" id="GO:0003676">
    <property type="term" value="F:nucleic acid binding"/>
    <property type="evidence" value="ECO:0007669"/>
    <property type="project" value="InterPro"/>
</dbReference>
<dbReference type="EMBL" id="JAUUTY010000003">
    <property type="protein sequence ID" value="KAK1669223.1"/>
    <property type="molecule type" value="Genomic_DNA"/>
</dbReference>
<dbReference type="SMART" id="SM00343">
    <property type="entry name" value="ZnF_C2HC"/>
    <property type="match status" value="1"/>
</dbReference>
<evidence type="ECO:0000256" key="1">
    <source>
        <dbReference type="PROSITE-ProRule" id="PRU00047"/>
    </source>
</evidence>
<evidence type="ECO:0000313" key="4">
    <source>
        <dbReference type="EMBL" id="KAK1669223.1"/>
    </source>
</evidence>
<gene>
    <name evidence="4" type="ORF">QYE76_057382</name>
</gene>
<reference evidence="4" key="1">
    <citation type="submission" date="2023-07" db="EMBL/GenBank/DDBJ databases">
        <title>A chromosome-level genome assembly of Lolium multiflorum.</title>
        <authorList>
            <person name="Chen Y."/>
            <person name="Copetti D."/>
            <person name="Kolliker R."/>
            <person name="Studer B."/>
        </authorList>
    </citation>
    <scope>NUCLEOTIDE SEQUENCE</scope>
    <source>
        <strain evidence="4">02402/16</strain>
        <tissue evidence="4">Leaf</tissue>
    </source>
</reference>
<feature type="region of interest" description="Disordered" evidence="2">
    <location>
        <begin position="558"/>
        <end position="649"/>
    </location>
</feature>
<comment type="caution">
    <text evidence="4">The sequence shown here is derived from an EMBL/GenBank/DDBJ whole genome shotgun (WGS) entry which is preliminary data.</text>
</comment>
<dbReference type="Pfam" id="PF03732">
    <property type="entry name" value="Retrotrans_gag"/>
    <property type="match status" value="1"/>
</dbReference>
<evidence type="ECO:0000256" key="2">
    <source>
        <dbReference type="SAM" id="MobiDB-lite"/>
    </source>
</evidence>
<evidence type="ECO:0000259" key="3">
    <source>
        <dbReference type="PROSITE" id="PS50158"/>
    </source>
</evidence>
<feature type="domain" description="CCHC-type" evidence="3">
    <location>
        <begin position="660"/>
        <end position="675"/>
    </location>
</feature>
<feature type="compositionally biased region" description="Polar residues" evidence="2">
    <location>
        <begin position="151"/>
        <end position="160"/>
    </location>
</feature>
<dbReference type="AlphaFoldDB" id="A0AAD8T3H4"/>
<dbReference type="InterPro" id="IPR001878">
    <property type="entry name" value="Znf_CCHC"/>
</dbReference>
<keyword evidence="1" id="KW-0862">Zinc</keyword>
<keyword evidence="1" id="KW-0863">Zinc-finger</keyword>
<feature type="region of interest" description="Disordered" evidence="2">
    <location>
        <begin position="1"/>
        <end position="105"/>
    </location>
</feature>
<feature type="compositionally biased region" description="Low complexity" evidence="2">
    <location>
        <begin position="604"/>
        <end position="646"/>
    </location>
</feature>
<keyword evidence="5" id="KW-1185">Reference proteome</keyword>
<feature type="compositionally biased region" description="Basic residues" evidence="2">
    <location>
        <begin position="73"/>
        <end position="82"/>
    </location>
</feature>
<accession>A0AAD8T3H4</accession>
<dbReference type="PANTHER" id="PTHR34482">
    <property type="entry name" value="DNA DAMAGE-INDUCIBLE PROTEIN 1-LIKE"/>
    <property type="match status" value="1"/>
</dbReference>
<organism evidence="4 5">
    <name type="scientific">Lolium multiflorum</name>
    <name type="common">Italian ryegrass</name>
    <name type="synonym">Lolium perenne subsp. multiflorum</name>
    <dbReference type="NCBI Taxonomy" id="4521"/>
    <lineage>
        <taxon>Eukaryota</taxon>
        <taxon>Viridiplantae</taxon>
        <taxon>Streptophyta</taxon>
        <taxon>Embryophyta</taxon>
        <taxon>Tracheophyta</taxon>
        <taxon>Spermatophyta</taxon>
        <taxon>Magnoliopsida</taxon>
        <taxon>Liliopsida</taxon>
        <taxon>Poales</taxon>
        <taxon>Poaceae</taxon>
        <taxon>BOP clade</taxon>
        <taxon>Pooideae</taxon>
        <taxon>Poodae</taxon>
        <taxon>Poeae</taxon>
        <taxon>Poeae Chloroplast Group 2 (Poeae type)</taxon>
        <taxon>Loliodinae</taxon>
        <taxon>Loliinae</taxon>
        <taxon>Lolium</taxon>
    </lineage>
</organism>
<dbReference type="PROSITE" id="PS50158">
    <property type="entry name" value="ZF_CCHC"/>
    <property type="match status" value="1"/>
</dbReference>
<proteinExistence type="predicted"/>